<feature type="chain" id="PRO_5012613099" evidence="2">
    <location>
        <begin position="20"/>
        <end position="1189"/>
    </location>
</feature>
<keyword evidence="1 2" id="KW-0732">Signal</keyword>
<protein>
    <submittedName>
        <fullName evidence="4">Por secretion system C-terminal sorting domain-containing protein</fullName>
    </submittedName>
</protein>
<evidence type="ECO:0000313" key="5">
    <source>
        <dbReference type="Proteomes" id="UP000184364"/>
    </source>
</evidence>
<dbReference type="InterPro" id="IPR003961">
    <property type="entry name" value="FN3_dom"/>
</dbReference>
<accession>A0A1M7C8C5</accession>
<dbReference type="OrthoDB" id="869215at2"/>
<reference evidence="5" key="1">
    <citation type="submission" date="2016-11" db="EMBL/GenBank/DDBJ databases">
        <authorList>
            <person name="Varghese N."/>
            <person name="Submissions S."/>
        </authorList>
    </citation>
    <scope>NUCLEOTIDE SEQUENCE [LARGE SCALE GENOMIC DNA]</scope>
    <source>
        <strain evidence="5">DSM 26899</strain>
    </source>
</reference>
<dbReference type="RefSeq" id="WP_083547164.1">
    <property type="nucleotide sequence ID" value="NZ_FRAV01000021.1"/>
</dbReference>
<gene>
    <name evidence="4" type="ORF">SAMN05444267_102176</name>
</gene>
<dbReference type="Gene3D" id="2.60.40.10">
    <property type="entry name" value="Immunoglobulins"/>
    <property type="match status" value="2"/>
</dbReference>
<dbReference type="InterPro" id="IPR026444">
    <property type="entry name" value="Secre_tail"/>
</dbReference>
<organism evidence="4 5">
    <name type="scientific">Chryseobacterium polytrichastri</name>
    <dbReference type="NCBI Taxonomy" id="1302687"/>
    <lineage>
        <taxon>Bacteria</taxon>
        <taxon>Pseudomonadati</taxon>
        <taxon>Bacteroidota</taxon>
        <taxon>Flavobacteriia</taxon>
        <taxon>Flavobacteriales</taxon>
        <taxon>Weeksellaceae</taxon>
        <taxon>Chryseobacterium group</taxon>
        <taxon>Chryseobacterium</taxon>
    </lineage>
</organism>
<dbReference type="STRING" id="1302687.SAMN05444267_102176"/>
<sequence>MKKLLLTCLFFLIATFLNAQIVLGSGTTKGGYAPIDVNYGYNFTEQIFTKSEINSTAGNITGVKFYLSNTSDISKSVDWVVYVGHTTKTNFTSTSDWVPVSSLTQVFSGVVSVVAGEVTVTFATPFAYNNVDNLVLAIDENTPDFTATTNRFYTYVGAANSGLYFRSDTVNPDPFAPAAGERSNVKSLTNLLGLMPASAPACPVVSAPTAAATGVALLPTITWAAASTAASYKISVGTTPGGTDIVNMTDVGNVTSYTFTTALNYSTTYYYTVSATNVIGNSTGCAERTFTTVSVACPSVSAPTAAQTGLSVRPTFTWPTISGVTGYRLSIGTSAGANNILNNFDLGNVLTYTLTTAQQLTANTQYFYTVTAYSGNYSSTGCTERNFKTANAAIPANDECINAVTLTVNPDLACTATTAGNTLGATNSLAATPCFGNPDDDVWFKFTATSSTHHLKFSDIVSTGVISTTDMYVQVLGGACGALTSVICSDSDAITIVNGLTPGTIYYVRVYTYGGQGNNASFNICVGTPPAAPANDECSNAVTVAVNSDMNCSSVISGTTLSATNSSVAVSPCTGVADDDVWYKFTAVGTAHTIWLKNIVSVGLSSDTSLYAQVFSGTCGTLASIKCITSNTAYTSLTGLNPGGTYYVRVYNSNTNSTLTTYANTFDLCIGTLPPPPANDDCVNAVTVTVNPDLNCGSTTSGTTLSATNSGLAVTPCTGVADDDVWYKFTAVGASHTIWLKNVVSVGNSSSTSLYAQVFSGACGTLTSIKCTTSNTAYTTLTALTPGQTYYVRVYNSSANTTTSTYANTFDLCIGTLPPPPANDDCVNAVTVTVNPDINCGSITSGTTLSATNSVLAVTPCTGVADDDVWFKFTAVGASHTLWLKNIVSVGNSSSTSLYAQVFSGVCGTLTSMTCITSNTAYTSLTGLTPGQTYYVRVYNSNTNSATTIYANTFDLCIGTPPPPPANDECTGAVALTVGGNFSANAVIGTTVSATTDGTTTCQPNRANNVWYSVVVPASGSVTVETAAVTGSGFIDSVLSAHTGVCGALINAACNDDIATGNNFSKIALVGQTPGAVIYFSVWRYSSGAGVDGQFQISAYDASINLATSETSGAKNIIKVYPNPFVDDLNISDITKVKSVLVNDISGRLVKTIDNPGSSLHLGDLKSGMYLLTLEMKDGTRQSIKVIKR</sequence>
<evidence type="ECO:0000256" key="1">
    <source>
        <dbReference type="ARBA" id="ARBA00022729"/>
    </source>
</evidence>
<keyword evidence="5" id="KW-1185">Reference proteome</keyword>
<evidence type="ECO:0000259" key="3">
    <source>
        <dbReference type="PROSITE" id="PS50853"/>
    </source>
</evidence>
<dbReference type="NCBIfam" id="TIGR04183">
    <property type="entry name" value="Por_Secre_tail"/>
    <property type="match status" value="1"/>
</dbReference>
<dbReference type="SUPFAM" id="SSF49265">
    <property type="entry name" value="Fibronectin type III"/>
    <property type="match status" value="2"/>
</dbReference>
<proteinExistence type="predicted"/>
<feature type="domain" description="Fibronectin type-III" evidence="3">
    <location>
        <begin position="199"/>
        <end position="295"/>
    </location>
</feature>
<dbReference type="PROSITE" id="PS50853">
    <property type="entry name" value="FN3"/>
    <property type="match status" value="1"/>
</dbReference>
<dbReference type="Pfam" id="PF18962">
    <property type="entry name" value="Por_Secre_tail"/>
    <property type="match status" value="1"/>
</dbReference>
<dbReference type="Pfam" id="PF23759">
    <property type="entry name" value="GBD_T9SS_assoc"/>
    <property type="match status" value="5"/>
</dbReference>
<name>A0A1M7C8C5_9FLAO</name>
<dbReference type="InterPro" id="IPR056600">
    <property type="entry name" value="GBD_T9SS_assoc"/>
</dbReference>
<dbReference type="InterPro" id="IPR013783">
    <property type="entry name" value="Ig-like_fold"/>
</dbReference>
<dbReference type="Proteomes" id="UP000184364">
    <property type="component" value="Unassembled WGS sequence"/>
</dbReference>
<evidence type="ECO:0000313" key="4">
    <source>
        <dbReference type="EMBL" id="SHL63532.1"/>
    </source>
</evidence>
<dbReference type="Gene3D" id="2.60.120.380">
    <property type="match status" value="2"/>
</dbReference>
<dbReference type="SMART" id="SM00060">
    <property type="entry name" value="FN3"/>
    <property type="match status" value="5"/>
</dbReference>
<evidence type="ECO:0000256" key="2">
    <source>
        <dbReference type="SAM" id="SignalP"/>
    </source>
</evidence>
<dbReference type="AlphaFoldDB" id="A0A1M7C8C5"/>
<dbReference type="EMBL" id="FRAV01000021">
    <property type="protein sequence ID" value="SHL63532.1"/>
    <property type="molecule type" value="Genomic_DNA"/>
</dbReference>
<feature type="signal peptide" evidence="2">
    <location>
        <begin position="1"/>
        <end position="19"/>
    </location>
</feature>
<dbReference type="InterPro" id="IPR036116">
    <property type="entry name" value="FN3_sf"/>
</dbReference>